<dbReference type="RefSeq" id="WP_012136650.1">
    <property type="nucleotide sequence ID" value="NZ_KE007306.1"/>
</dbReference>
<comment type="caution">
    <text evidence="2">The sequence shown here is derived from an EMBL/GenBank/DDBJ whole genome shotgun (WGS) entry which is preliminary data.</text>
</comment>
<sequence length="301" mass="35154">MGPILGIIVLIVMAIIWYVDWSQPDKKAESLTPNDLHTVTANNKRKADQIADLEKRVDILNAKYPDKEFYRDGPYVKERSGSKIPPTKGFKKYQGDSYLAKHEVPHLLSRLLRGCGKEELFWDDDKRRIIFRLDCVAKQHENYAEWTQMLLADFEQPYDDRERFLEWVDQLNITQLEPDELTMRPQVAIEPKPGLLEDQEYLNMEVANHGRRFIRNVGNSHRWLIGASNTSENKINRGSKGWEISVTTSFLKPATMNPFEDYSPAKMKRKEIIENLESRLWNRKCVQSFNEIDDIAHMNVS</sequence>
<evidence type="ECO:0000313" key="3">
    <source>
        <dbReference type="Proteomes" id="UP000016540"/>
    </source>
</evidence>
<keyword evidence="1" id="KW-0175">Coiled coil</keyword>
<dbReference type="EMBL" id="ASAD01000007">
    <property type="protein sequence ID" value="EON93018.1"/>
    <property type="molecule type" value="Genomic_DNA"/>
</dbReference>
<name>R8B352_9GAMM</name>
<protein>
    <submittedName>
        <fullName evidence="2">Uncharacterized protein</fullName>
    </submittedName>
</protein>
<evidence type="ECO:0000256" key="1">
    <source>
        <dbReference type="SAM" id="Coils"/>
    </source>
</evidence>
<reference evidence="2 3" key="1">
    <citation type="journal article" date="2013" name="Genome Announc.">
        <title>Draft Genome Sequence of the Moderately Halophilic Bacterium Marinobacter lipolyticus Strain SM19.</title>
        <authorList>
            <person name="Papke R.T."/>
            <person name="de la Haba R.R."/>
            <person name="Infante-Dominguez C."/>
            <person name="Perez D."/>
            <person name="Sanchez-Porro C."/>
            <person name="Lapierre P."/>
            <person name="Ventosa A."/>
        </authorList>
    </citation>
    <scope>NUCLEOTIDE SEQUENCE [LARGE SCALE GENOMIC DNA]</scope>
    <source>
        <strain evidence="2 3">SM19</strain>
    </source>
</reference>
<keyword evidence="3" id="KW-1185">Reference proteome</keyword>
<dbReference type="HOGENOM" id="CLU_923779_0_0_6"/>
<organism evidence="2 3">
    <name type="scientific">Marinobacter lipolyticus SM19</name>
    <dbReference type="NCBI Taxonomy" id="1318628"/>
    <lineage>
        <taxon>Bacteria</taxon>
        <taxon>Pseudomonadati</taxon>
        <taxon>Pseudomonadota</taxon>
        <taxon>Gammaproteobacteria</taxon>
        <taxon>Pseudomonadales</taxon>
        <taxon>Marinobacteraceae</taxon>
        <taxon>Marinobacter</taxon>
    </lineage>
</organism>
<dbReference type="PATRIC" id="fig|1318628.3.peg.648"/>
<gene>
    <name evidence="2" type="ORF">MARLIPOL_03260</name>
</gene>
<evidence type="ECO:0000313" key="2">
    <source>
        <dbReference type="EMBL" id="EON93018.1"/>
    </source>
</evidence>
<dbReference type="AlphaFoldDB" id="R8B352"/>
<feature type="coiled-coil region" evidence="1">
    <location>
        <begin position="36"/>
        <end position="63"/>
    </location>
</feature>
<dbReference type="Proteomes" id="UP000016540">
    <property type="component" value="Unassembled WGS sequence"/>
</dbReference>
<accession>R8B352</accession>
<proteinExistence type="predicted"/>